<protein>
    <submittedName>
        <fullName evidence="1">Uncharacterized protein</fullName>
    </submittedName>
</protein>
<dbReference type="CDD" id="cd22992">
    <property type="entry name" value="MOC1"/>
    <property type="match status" value="1"/>
</dbReference>
<comment type="caution">
    <text evidence="1">The sequence shown here is derived from an EMBL/GenBank/DDBJ whole genome shotgun (WGS) entry which is preliminary data.</text>
</comment>
<dbReference type="EMBL" id="CM004388">
    <property type="protein sequence ID" value="OAY57943.1"/>
    <property type="molecule type" value="Genomic_DNA"/>
</dbReference>
<dbReference type="InterPro" id="IPR045290">
    <property type="entry name" value="MOC1-like"/>
</dbReference>
<evidence type="ECO:0000313" key="2">
    <source>
        <dbReference type="Proteomes" id="UP000091857"/>
    </source>
</evidence>
<dbReference type="Gramene" id="Manes.02G137000.1.v8.1">
    <property type="protein sequence ID" value="Manes.02G137000.1.v8.1.CDS"/>
    <property type="gene ID" value="Manes.02G137000.v8.1"/>
</dbReference>
<sequence>MYANAKLQTLNEMETFKIRPQILQSPKPQFMNSLLPRLKANFSLIPSISYLKPFCTTNSLTSPHGLRRSSCSSDGGTSRDSVKARATIAEAARRLKEDWLDSLSCPCPDNQTQLSACGGTDPVPNNVGPEWVIGVDPDVSGALALLKIDESGCSAQVFDAPHLNVLVGKRIRKRLDAKSIVQLLRSFDAPIGTTAYIEQSMPFPKDGKQGWWSGGFGYGLWIGILVASGYSVVPVPSVTWKNEYELSGSSCTKDESRRVASTLFPSLSSVLTRKKDHGRAEALLIAAYGKGLKLNSGTSCISDELP</sequence>
<dbReference type="OrthoDB" id="1910737at2759"/>
<organism evidence="1 2">
    <name type="scientific">Manihot esculenta</name>
    <name type="common">Cassava</name>
    <name type="synonym">Jatropha manihot</name>
    <dbReference type="NCBI Taxonomy" id="3983"/>
    <lineage>
        <taxon>Eukaryota</taxon>
        <taxon>Viridiplantae</taxon>
        <taxon>Streptophyta</taxon>
        <taxon>Embryophyta</taxon>
        <taxon>Tracheophyta</taxon>
        <taxon>Spermatophyta</taxon>
        <taxon>Magnoliopsida</taxon>
        <taxon>eudicotyledons</taxon>
        <taxon>Gunneridae</taxon>
        <taxon>Pentapetalae</taxon>
        <taxon>rosids</taxon>
        <taxon>fabids</taxon>
        <taxon>Malpighiales</taxon>
        <taxon>Euphorbiaceae</taxon>
        <taxon>Crotonoideae</taxon>
        <taxon>Manihoteae</taxon>
        <taxon>Manihot</taxon>
    </lineage>
</organism>
<proteinExistence type="predicted"/>
<dbReference type="PANTHER" id="PTHR36015:SF6">
    <property type="entry name" value="HOLLIDAY JUNCTION RESOLVASE MOC1, CHLOROPLASTIC-RELATED"/>
    <property type="match status" value="1"/>
</dbReference>
<name>A0A2C9WDM9_MANES</name>
<dbReference type="GO" id="GO:0008821">
    <property type="term" value="F:crossover junction DNA endonuclease activity"/>
    <property type="evidence" value="ECO:0007669"/>
    <property type="project" value="InterPro"/>
</dbReference>
<dbReference type="PANTHER" id="PTHR36015">
    <property type="entry name" value="HOLLIDAY JUNCTION RESOLVASE MOC1, CHLOROPLASTIC-RELATED"/>
    <property type="match status" value="1"/>
</dbReference>
<keyword evidence="2" id="KW-1185">Reference proteome</keyword>
<dbReference type="STRING" id="3983.A0A2C9WDM9"/>
<gene>
    <name evidence="1" type="ORF">MANES_02G137000v8</name>
</gene>
<accession>A0A2C9WDM9</accession>
<evidence type="ECO:0000313" key="1">
    <source>
        <dbReference type="EMBL" id="OAY57943.1"/>
    </source>
</evidence>
<dbReference type="Proteomes" id="UP000091857">
    <property type="component" value="Chromosome 2"/>
</dbReference>
<reference evidence="2" key="1">
    <citation type="journal article" date="2016" name="Nat. Biotechnol.">
        <title>Sequencing wild and cultivated cassava and related species reveals extensive interspecific hybridization and genetic diversity.</title>
        <authorList>
            <person name="Bredeson J.V."/>
            <person name="Lyons J.B."/>
            <person name="Prochnik S.E."/>
            <person name="Wu G.A."/>
            <person name="Ha C.M."/>
            <person name="Edsinger-Gonzales E."/>
            <person name="Grimwood J."/>
            <person name="Schmutz J."/>
            <person name="Rabbi I.Y."/>
            <person name="Egesi C."/>
            <person name="Nauluvula P."/>
            <person name="Lebot V."/>
            <person name="Ndunguru J."/>
            <person name="Mkamilo G."/>
            <person name="Bart R.S."/>
            <person name="Setter T.L."/>
            <person name="Gleadow R.M."/>
            <person name="Kulakow P."/>
            <person name="Ferguson M.E."/>
            <person name="Rounsley S."/>
            <person name="Rokhsar D.S."/>
        </authorList>
    </citation>
    <scope>NUCLEOTIDE SEQUENCE [LARGE SCALE GENOMIC DNA]</scope>
    <source>
        <strain evidence="2">cv. AM560-2</strain>
    </source>
</reference>
<dbReference type="AlphaFoldDB" id="A0A2C9WDM9"/>